<accession>A0A8J3IC46</accession>
<evidence type="ECO:0000256" key="1">
    <source>
        <dbReference type="ARBA" id="ARBA00007689"/>
    </source>
</evidence>
<dbReference type="PANTHER" id="PTHR37828">
    <property type="entry name" value="GSR2449 PROTEIN"/>
    <property type="match status" value="1"/>
</dbReference>
<dbReference type="AlphaFoldDB" id="A0A8J3IC46"/>
<comment type="caution">
    <text evidence="3">The sequence shown here is derived from an EMBL/GenBank/DDBJ whole genome shotgun (WGS) entry which is preliminary data.</text>
</comment>
<name>A0A8J3IC46_9CHLR</name>
<comment type="similarity">
    <text evidence="1">Belongs to the YciI family.</text>
</comment>
<sequence>MAEQTTFICMIRPKRPGFLEELLPEEQEAMAAHVAYLNTLVKERKFYLIGPCTDRAFGISIFEAESLEVARDLMAHDPVVQRGVMHFEVHPYYISYHNL</sequence>
<protein>
    <recommendedName>
        <fullName evidence="2">YCII-related domain-containing protein</fullName>
    </recommendedName>
</protein>
<feature type="domain" description="YCII-related" evidence="2">
    <location>
        <begin position="7"/>
        <end position="86"/>
    </location>
</feature>
<dbReference type="SUPFAM" id="SSF54909">
    <property type="entry name" value="Dimeric alpha+beta barrel"/>
    <property type="match status" value="1"/>
</dbReference>
<dbReference type="Proteomes" id="UP000612362">
    <property type="component" value="Unassembled WGS sequence"/>
</dbReference>
<dbReference type="InterPro" id="IPR005545">
    <property type="entry name" value="YCII"/>
</dbReference>
<dbReference type="EMBL" id="BNJF01000005">
    <property type="protein sequence ID" value="GHO49578.1"/>
    <property type="molecule type" value="Genomic_DNA"/>
</dbReference>
<dbReference type="InterPro" id="IPR011008">
    <property type="entry name" value="Dimeric_a/b-barrel"/>
</dbReference>
<evidence type="ECO:0000313" key="4">
    <source>
        <dbReference type="Proteomes" id="UP000612362"/>
    </source>
</evidence>
<reference evidence="3" key="1">
    <citation type="submission" date="2020-10" db="EMBL/GenBank/DDBJ databases">
        <title>Taxonomic study of unclassified bacteria belonging to the class Ktedonobacteria.</title>
        <authorList>
            <person name="Yabe S."/>
            <person name="Wang C.M."/>
            <person name="Zheng Y."/>
            <person name="Sakai Y."/>
            <person name="Cavaletti L."/>
            <person name="Monciardini P."/>
            <person name="Donadio S."/>
        </authorList>
    </citation>
    <scope>NUCLEOTIDE SEQUENCE</scope>
    <source>
        <strain evidence="3">SOSP1-1</strain>
    </source>
</reference>
<dbReference type="Pfam" id="PF03795">
    <property type="entry name" value="YCII"/>
    <property type="match status" value="1"/>
</dbReference>
<dbReference type="RefSeq" id="WP_220198686.1">
    <property type="nucleotide sequence ID" value="NZ_BNJF01000005.1"/>
</dbReference>
<keyword evidence="4" id="KW-1185">Reference proteome</keyword>
<evidence type="ECO:0000259" key="2">
    <source>
        <dbReference type="Pfam" id="PF03795"/>
    </source>
</evidence>
<proteinExistence type="inferred from homology"/>
<dbReference type="PANTHER" id="PTHR37828:SF1">
    <property type="entry name" value="YCII-RELATED DOMAIN-CONTAINING PROTEIN"/>
    <property type="match status" value="1"/>
</dbReference>
<gene>
    <name evidence="3" type="ORF">KSX_77410</name>
</gene>
<evidence type="ECO:0000313" key="3">
    <source>
        <dbReference type="EMBL" id="GHO49578.1"/>
    </source>
</evidence>
<dbReference type="Gene3D" id="3.30.70.1060">
    <property type="entry name" value="Dimeric alpha+beta barrel"/>
    <property type="match status" value="1"/>
</dbReference>
<organism evidence="3 4">
    <name type="scientific">Ktedonospora formicarum</name>
    <dbReference type="NCBI Taxonomy" id="2778364"/>
    <lineage>
        <taxon>Bacteria</taxon>
        <taxon>Bacillati</taxon>
        <taxon>Chloroflexota</taxon>
        <taxon>Ktedonobacteria</taxon>
        <taxon>Ktedonobacterales</taxon>
        <taxon>Ktedonobacteraceae</taxon>
        <taxon>Ktedonospora</taxon>
    </lineage>
</organism>